<gene>
    <name evidence="8" type="ORF">KK078_27865</name>
</gene>
<dbReference type="GO" id="GO:0005886">
    <property type="term" value="C:plasma membrane"/>
    <property type="evidence" value="ECO:0007669"/>
    <property type="project" value="UniProtKB-SubCell"/>
</dbReference>
<feature type="transmembrane region" description="Helical" evidence="6">
    <location>
        <begin position="84"/>
        <end position="110"/>
    </location>
</feature>
<organism evidence="8 9">
    <name type="scientific">Dawidia soli</name>
    <dbReference type="NCBI Taxonomy" id="2782352"/>
    <lineage>
        <taxon>Bacteria</taxon>
        <taxon>Pseudomonadati</taxon>
        <taxon>Bacteroidota</taxon>
        <taxon>Cytophagia</taxon>
        <taxon>Cytophagales</taxon>
        <taxon>Chryseotaleaceae</taxon>
        <taxon>Dawidia</taxon>
    </lineage>
</organism>
<feature type="domain" description="EamA" evidence="7">
    <location>
        <begin position="19"/>
        <end position="156"/>
    </location>
</feature>
<comment type="caution">
    <text evidence="8">The sequence shown here is derived from an EMBL/GenBank/DDBJ whole genome shotgun (WGS) entry which is preliminary data.</text>
</comment>
<keyword evidence="9" id="KW-1185">Reference proteome</keyword>
<name>A0AAP2DET8_9BACT</name>
<dbReference type="InterPro" id="IPR000620">
    <property type="entry name" value="EamA_dom"/>
</dbReference>
<dbReference type="Pfam" id="PF00892">
    <property type="entry name" value="EamA"/>
    <property type="match status" value="2"/>
</dbReference>
<evidence type="ECO:0000313" key="9">
    <source>
        <dbReference type="Proteomes" id="UP001319180"/>
    </source>
</evidence>
<keyword evidence="4 6" id="KW-1133">Transmembrane helix</keyword>
<evidence type="ECO:0000256" key="1">
    <source>
        <dbReference type="ARBA" id="ARBA00004651"/>
    </source>
</evidence>
<feature type="transmembrane region" description="Helical" evidence="6">
    <location>
        <begin position="12"/>
        <end position="36"/>
    </location>
</feature>
<evidence type="ECO:0000256" key="2">
    <source>
        <dbReference type="ARBA" id="ARBA00022475"/>
    </source>
</evidence>
<evidence type="ECO:0000256" key="4">
    <source>
        <dbReference type="ARBA" id="ARBA00022989"/>
    </source>
</evidence>
<feature type="transmembrane region" description="Helical" evidence="6">
    <location>
        <begin position="116"/>
        <end position="133"/>
    </location>
</feature>
<accession>A0AAP2DET8</accession>
<dbReference type="PANTHER" id="PTHR42920">
    <property type="entry name" value="OS03G0707200 PROTEIN-RELATED"/>
    <property type="match status" value="1"/>
</dbReference>
<feature type="transmembrane region" description="Helical" evidence="6">
    <location>
        <begin position="289"/>
        <end position="307"/>
    </location>
</feature>
<dbReference type="InterPro" id="IPR037185">
    <property type="entry name" value="EmrE-like"/>
</dbReference>
<feature type="transmembrane region" description="Helical" evidence="6">
    <location>
        <begin position="48"/>
        <end position="72"/>
    </location>
</feature>
<dbReference type="InterPro" id="IPR051258">
    <property type="entry name" value="Diverse_Substrate_Transporter"/>
</dbReference>
<dbReference type="SUPFAM" id="SSF103481">
    <property type="entry name" value="Multidrug resistance efflux transporter EmrE"/>
    <property type="match status" value="2"/>
</dbReference>
<reference evidence="8 9" key="1">
    <citation type="submission" date="2021-05" db="EMBL/GenBank/DDBJ databases">
        <title>A Polyphasic approach of four new species of the genus Ohtaekwangia: Ohtaekwangia histidinii sp. nov., Ohtaekwangia cretensis sp. nov., Ohtaekwangia indiensis sp. nov., Ohtaekwangia reichenbachii sp. nov. from diverse environment.</title>
        <authorList>
            <person name="Octaviana S."/>
        </authorList>
    </citation>
    <scope>NUCLEOTIDE SEQUENCE [LARGE SCALE GENOMIC DNA]</scope>
    <source>
        <strain evidence="8 9">PWU37</strain>
    </source>
</reference>
<proteinExistence type="predicted"/>
<evidence type="ECO:0000256" key="5">
    <source>
        <dbReference type="ARBA" id="ARBA00023136"/>
    </source>
</evidence>
<keyword evidence="2" id="KW-1003">Cell membrane</keyword>
<feature type="transmembrane region" description="Helical" evidence="6">
    <location>
        <begin position="170"/>
        <end position="191"/>
    </location>
</feature>
<dbReference type="AlphaFoldDB" id="A0AAP2DET8"/>
<evidence type="ECO:0000259" key="7">
    <source>
        <dbReference type="Pfam" id="PF00892"/>
    </source>
</evidence>
<keyword evidence="3 6" id="KW-0812">Transmembrane</keyword>
<comment type="subcellular location">
    <subcellularLocation>
        <location evidence="1">Cell membrane</location>
        <topology evidence="1">Multi-pass membrane protein</topology>
    </subcellularLocation>
</comment>
<evidence type="ECO:0000313" key="8">
    <source>
        <dbReference type="EMBL" id="MBT1690414.1"/>
    </source>
</evidence>
<evidence type="ECO:0000256" key="6">
    <source>
        <dbReference type="SAM" id="Phobius"/>
    </source>
</evidence>
<dbReference type="EMBL" id="JAHESC010000065">
    <property type="protein sequence ID" value="MBT1690414.1"/>
    <property type="molecule type" value="Genomic_DNA"/>
</dbReference>
<dbReference type="RefSeq" id="WP_254093714.1">
    <property type="nucleotide sequence ID" value="NZ_JAHESC010000065.1"/>
</dbReference>
<feature type="transmembrane region" description="Helical" evidence="6">
    <location>
        <begin position="203"/>
        <end position="222"/>
    </location>
</feature>
<feature type="transmembrane region" description="Helical" evidence="6">
    <location>
        <begin position="265"/>
        <end position="283"/>
    </location>
</feature>
<sequence length="312" mass="33835">MLGSPTLPKKHSSGYFIGGVIIGLAGAICFSTKAIVVKLAYRETDVDAITLLALRMLFSLPFFLLSAAFASSKSGNVKFTGRQWAAVAVVGILGYYISSLLDFLGLQYISAGMERLILFIYPTLVVLMSACFLKQKVSDYQWLALLITYAGLLLAFWSEVNWSEAPDEHFYLGVGLIFLCAITYALYIVGSGRLIPVVGAGKFNSYAMTFAAAAVLVHFFLVSDRSLFHLSEEIYFYSFIMAILSTVIPSYLVSEGIKRMGSDNAAIVGSVGPVSTILQAYIFLQEPVYAAQLIGTALILVGVLLIGKKGRS</sequence>
<protein>
    <submittedName>
        <fullName evidence="8">DMT family transporter</fullName>
    </submittedName>
</protein>
<evidence type="ECO:0000256" key="3">
    <source>
        <dbReference type="ARBA" id="ARBA00022692"/>
    </source>
</evidence>
<dbReference type="PANTHER" id="PTHR42920:SF5">
    <property type="entry name" value="EAMA DOMAIN-CONTAINING PROTEIN"/>
    <property type="match status" value="1"/>
</dbReference>
<feature type="transmembrane region" description="Helical" evidence="6">
    <location>
        <begin position="234"/>
        <end position="253"/>
    </location>
</feature>
<feature type="domain" description="EamA" evidence="7">
    <location>
        <begin position="172"/>
        <end position="306"/>
    </location>
</feature>
<dbReference type="Proteomes" id="UP001319180">
    <property type="component" value="Unassembled WGS sequence"/>
</dbReference>
<keyword evidence="5 6" id="KW-0472">Membrane</keyword>
<feature type="transmembrane region" description="Helical" evidence="6">
    <location>
        <begin position="140"/>
        <end position="158"/>
    </location>
</feature>